<feature type="domain" description="PUA" evidence="7">
    <location>
        <begin position="95"/>
        <end position="170"/>
    </location>
</feature>
<dbReference type="OrthoDB" id="27490at2759"/>
<dbReference type="InterPro" id="IPR040598">
    <property type="entry name" value="NIP7_N"/>
</dbReference>
<dbReference type="InterPro" id="IPR005155">
    <property type="entry name" value="UPF0113_PUA"/>
</dbReference>
<dbReference type="CDD" id="cd21146">
    <property type="entry name" value="Nip7_N_euk"/>
    <property type="match status" value="1"/>
</dbReference>
<evidence type="ECO:0000256" key="5">
    <source>
        <dbReference type="ARBA" id="ARBA00023242"/>
    </source>
</evidence>
<comment type="subcellular location">
    <subcellularLocation>
        <location evidence="1">Nucleus</location>
        <location evidence="1">Nucleolus</location>
    </subcellularLocation>
</comment>
<evidence type="ECO:0000256" key="2">
    <source>
        <dbReference type="ARBA" id="ARBA00009895"/>
    </source>
</evidence>
<evidence type="ECO:0000256" key="1">
    <source>
        <dbReference type="ARBA" id="ARBA00004604"/>
    </source>
</evidence>
<dbReference type="GO" id="GO:0042255">
    <property type="term" value="P:ribosome assembly"/>
    <property type="evidence" value="ECO:0007669"/>
    <property type="project" value="InterPro"/>
</dbReference>
<dbReference type="GO" id="GO:0005730">
    <property type="term" value="C:nucleolus"/>
    <property type="evidence" value="ECO:0007669"/>
    <property type="project" value="UniProtKB-SubCell"/>
</dbReference>
<dbReference type="GO" id="GO:0003723">
    <property type="term" value="F:RNA binding"/>
    <property type="evidence" value="ECO:0007669"/>
    <property type="project" value="UniProtKB-KW"/>
</dbReference>
<dbReference type="VEuPathDB" id="TriTrypDB:BSAL_08945"/>
<dbReference type="FunFam" id="3.10.450.220:FF:000001">
    <property type="entry name" value="60S ribosome subunit biogenesis protein NIP7 homolog"/>
    <property type="match status" value="1"/>
</dbReference>
<comment type="function">
    <text evidence="6">Required for proper 27S pre-rRNA processing and 60S ribosome subunit assembly.</text>
</comment>
<dbReference type="InterPro" id="IPR036974">
    <property type="entry name" value="PUA_sf"/>
</dbReference>
<evidence type="ECO:0000313" key="9">
    <source>
        <dbReference type="Proteomes" id="UP000051952"/>
    </source>
</evidence>
<dbReference type="InterPro" id="IPR002478">
    <property type="entry name" value="PUA"/>
</dbReference>
<dbReference type="InterPro" id="IPR016686">
    <property type="entry name" value="Ribosomal_synth_fac_NIP7"/>
</dbReference>
<dbReference type="InterPro" id="IPR055359">
    <property type="entry name" value="Nip7_N_euk"/>
</dbReference>
<evidence type="ECO:0000256" key="3">
    <source>
        <dbReference type="ARBA" id="ARBA00022517"/>
    </source>
</evidence>
<comment type="subunit">
    <text evidence="6">Interacts with pre-ribosome complex.</text>
</comment>
<dbReference type="EMBL" id="CYKH01001454">
    <property type="protein sequence ID" value="CUG87162.1"/>
    <property type="molecule type" value="Genomic_DNA"/>
</dbReference>
<reference evidence="9" key="1">
    <citation type="submission" date="2015-09" db="EMBL/GenBank/DDBJ databases">
        <authorList>
            <consortium name="Pathogen Informatics"/>
        </authorList>
    </citation>
    <scope>NUCLEOTIDE SEQUENCE [LARGE SCALE GENOMIC DNA]</scope>
    <source>
        <strain evidence="9">Lake Konstanz</strain>
    </source>
</reference>
<accession>A0A0S4JB45</accession>
<evidence type="ECO:0000256" key="4">
    <source>
        <dbReference type="ARBA" id="ARBA00022884"/>
    </source>
</evidence>
<dbReference type="Gene3D" id="2.30.130.10">
    <property type="entry name" value="PUA domain"/>
    <property type="match status" value="1"/>
</dbReference>
<dbReference type="InterPro" id="IPR015947">
    <property type="entry name" value="PUA-like_sf"/>
</dbReference>
<dbReference type="OMA" id="LISMGTC"/>
<protein>
    <recommendedName>
        <fullName evidence="6">60S ribosome subunit biogenesis protein NIP7 homolog</fullName>
    </recommendedName>
</protein>
<dbReference type="PROSITE" id="PS50890">
    <property type="entry name" value="PUA"/>
    <property type="match status" value="1"/>
</dbReference>
<evidence type="ECO:0000256" key="6">
    <source>
        <dbReference type="PIRNR" id="PIRNR017190"/>
    </source>
</evidence>
<evidence type="ECO:0000313" key="8">
    <source>
        <dbReference type="EMBL" id="CUG87162.1"/>
    </source>
</evidence>
<sequence>MRALTEDETKQLFDKLAKYIGPNTKHLVDRKDHEWVFRLHKNRIWYMRKELAKLASCVAKRNLMGIGILIAKVTHNEHMRIQVTALEQIAQYAMFKIWVKPNQEQSFLYGNHITRAGLGRITENTPQYQGVAVFNMADIPIGFGVAAQGTLQCRKCEMNTTVLFHEADVGEYLRDEARMT</sequence>
<dbReference type="Pfam" id="PF17833">
    <property type="entry name" value="pre-PUA_NIP7"/>
    <property type="match status" value="1"/>
</dbReference>
<keyword evidence="5 6" id="KW-0539">Nucleus</keyword>
<dbReference type="SUPFAM" id="SSF88697">
    <property type="entry name" value="PUA domain-like"/>
    <property type="match status" value="1"/>
</dbReference>
<comment type="similarity">
    <text evidence="2 6">Belongs to the NIP7 family.</text>
</comment>
<keyword evidence="9" id="KW-1185">Reference proteome</keyword>
<dbReference type="FunFam" id="2.30.130.10:FF:000002">
    <property type="entry name" value="60S ribosome subunit biogenesis protein NIP7 homolog"/>
    <property type="match status" value="1"/>
</dbReference>
<dbReference type="Proteomes" id="UP000051952">
    <property type="component" value="Unassembled WGS sequence"/>
</dbReference>
<dbReference type="SMART" id="SM00359">
    <property type="entry name" value="PUA"/>
    <property type="match status" value="1"/>
</dbReference>
<dbReference type="PIRSF" id="PIRSF017190">
    <property type="entry name" value="Rbsml_synth_fac_NIP7"/>
    <property type="match status" value="1"/>
</dbReference>
<keyword evidence="4 6" id="KW-0694">RNA-binding</keyword>
<dbReference type="CDD" id="cd21151">
    <property type="entry name" value="PUA_Nip7-like"/>
    <property type="match status" value="1"/>
</dbReference>
<gene>
    <name evidence="8" type="ORF">BSAL_08945</name>
</gene>
<organism evidence="8 9">
    <name type="scientific">Bodo saltans</name>
    <name type="common">Flagellated protozoan</name>
    <dbReference type="NCBI Taxonomy" id="75058"/>
    <lineage>
        <taxon>Eukaryota</taxon>
        <taxon>Discoba</taxon>
        <taxon>Euglenozoa</taxon>
        <taxon>Kinetoplastea</taxon>
        <taxon>Metakinetoplastina</taxon>
        <taxon>Eubodonida</taxon>
        <taxon>Bodonidae</taxon>
        <taxon>Bodo</taxon>
    </lineage>
</organism>
<dbReference type="Pfam" id="PF03657">
    <property type="entry name" value="UPF0113"/>
    <property type="match status" value="1"/>
</dbReference>
<keyword evidence="3 6" id="KW-0690">Ribosome biogenesis</keyword>
<dbReference type="SUPFAM" id="SSF88802">
    <property type="entry name" value="Pre-PUA domain"/>
    <property type="match status" value="1"/>
</dbReference>
<dbReference type="Gene3D" id="3.10.450.220">
    <property type="match status" value="1"/>
</dbReference>
<dbReference type="AlphaFoldDB" id="A0A0S4JB45"/>
<proteinExistence type="inferred from homology"/>
<name>A0A0S4JB45_BODSA</name>
<evidence type="ECO:0000259" key="7">
    <source>
        <dbReference type="SMART" id="SM00359"/>
    </source>
</evidence>